<protein>
    <submittedName>
        <fullName evidence="2">Uncharacterized protein</fullName>
    </submittedName>
</protein>
<evidence type="ECO:0000256" key="1">
    <source>
        <dbReference type="SAM" id="MobiDB-lite"/>
    </source>
</evidence>
<dbReference type="AlphaFoldDB" id="A0A8H4GH19"/>
<evidence type="ECO:0000313" key="2">
    <source>
        <dbReference type="EMBL" id="KAF4228516.1"/>
    </source>
</evidence>
<dbReference type="OrthoDB" id="10611266at2759"/>
<proteinExistence type="predicted"/>
<accession>A0A8H4GH19</accession>
<dbReference type="Proteomes" id="UP000653565">
    <property type="component" value="Unassembled WGS sequence"/>
</dbReference>
<evidence type="ECO:0000313" key="3">
    <source>
        <dbReference type="Proteomes" id="UP000653565"/>
    </source>
</evidence>
<feature type="region of interest" description="Disordered" evidence="1">
    <location>
        <begin position="1"/>
        <end position="30"/>
    </location>
</feature>
<organism evidence="2 3">
    <name type="scientific">Aspergillus fumigatiaffinis</name>
    <dbReference type="NCBI Taxonomy" id="340414"/>
    <lineage>
        <taxon>Eukaryota</taxon>
        <taxon>Fungi</taxon>
        <taxon>Dikarya</taxon>
        <taxon>Ascomycota</taxon>
        <taxon>Pezizomycotina</taxon>
        <taxon>Eurotiomycetes</taxon>
        <taxon>Eurotiomycetidae</taxon>
        <taxon>Eurotiales</taxon>
        <taxon>Aspergillaceae</taxon>
        <taxon>Aspergillus</taxon>
        <taxon>Aspergillus subgen. Fumigati</taxon>
    </lineage>
</organism>
<sequence length="263" mass="29674">MSLNAPVFIKDDTESSEQTNLSNVPLHGMPLQDTTDNSPNLAWTAFNNTALGGVYPHRSGWDEYEPPEEWPDDIQPGGIQPDDVQDDDYEPPEGFAATDNEIIEISDDDESQGNGDEHISTAEVVPEVRATQREAEPIGTFKHDHADPRERRVVFLRFDHKGVVILRLSNLTMRNTSPTLPSGAQGTRGSVDWMHVDYFREIRQIDSTLTKATVESYVFNKLKERGLPQQWLIPSYEILKVQPYLRTMHADRITCTSPGVREA</sequence>
<keyword evidence="3" id="KW-1185">Reference proteome</keyword>
<gene>
    <name evidence="2" type="ORF">CNMCM6805_002122</name>
</gene>
<reference evidence="2" key="1">
    <citation type="journal article" date="2020" name="bioRxiv">
        <title>Genomic and phenotypic heterogeneity of clinical isolates of the human pathogens Aspergillus fumigatus, Aspergillus lentulus and Aspergillus fumigatiaffinis.</title>
        <authorList>
            <person name="dos Santos R.A.C."/>
            <person name="Steenwyk J.L."/>
            <person name="Rivero-Menendez O."/>
            <person name="Mead M.E."/>
            <person name="Silva L.P."/>
            <person name="Bastos R.W."/>
            <person name="Alastruey-Izquierdo A."/>
            <person name="Goldman G.H."/>
            <person name="Rokas A."/>
        </authorList>
    </citation>
    <scope>NUCLEOTIDE SEQUENCE</scope>
    <source>
        <strain evidence="2">CNM-CM6805</strain>
    </source>
</reference>
<dbReference type="EMBL" id="JAAAPX010000150">
    <property type="protein sequence ID" value="KAF4228516.1"/>
    <property type="molecule type" value="Genomic_DNA"/>
</dbReference>
<reference evidence="2" key="2">
    <citation type="submission" date="2020-04" db="EMBL/GenBank/DDBJ databases">
        <authorList>
            <person name="Santos R.A.C."/>
            <person name="Steenwyk J.L."/>
            <person name="Rivero-Menendez O."/>
            <person name="Mead M.E."/>
            <person name="Silva L.P."/>
            <person name="Bastos R.W."/>
            <person name="Alastruey-Izquierdo A."/>
            <person name="Goldman G.H."/>
            <person name="Rokas A."/>
        </authorList>
    </citation>
    <scope>NUCLEOTIDE SEQUENCE</scope>
    <source>
        <strain evidence="2">CNM-CM6805</strain>
    </source>
</reference>
<name>A0A8H4GH19_9EURO</name>
<comment type="caution">
    <text evidence="2">The sequence shown here is derived from an EMBL/GenBank/DDBJ whole genome shotgun (WGS) entry which is preliminary data.</text>
</comment>